<keyword evidence="14" id="KW-1185">Reference proteome</keyword>
<keyword evidence="3" id="KW-0723">Serine/threonine-protein kinase</keyword>
<feature type="region of interest" description="Disordered" evidence="11">
    <location>
        <begin position="702"/>
        <end position="735"/>
    </location>
</feature>
<feature type="compositionally biased region" description="Basic and acidic residues" evidence="11">
    <location>
        <begin position="589"/>
        <end position="603"/>
    </location>
</feature>
<comment type="similarity">
    <text evidence="1">Belongs to the protein kinase superfamily. STE Ser/Thr protein kinase family. STE20 subfamily.</text>
</comment>
<feature type="region of interest" description="Disordered" evidence="11">
    <location>
        <begin position="925"/>
        <end position="962"/>
    </location>
</feature>
<proteinExistence type="inferred from homology"/>
<dbReference type="GO" id="GO:0005737">
    <property type="term" value="C:cytoplasm"/>
    <property type="evidence" value="ECO:0007669"/>
    <property type="project" value="TreeGrafter"/>
</dbReference>
<feature type="compositionally biased region" description="Low complexity" evidence="11">
    <location>
        <begin position="709"/>
        <end position="724"/>
    </location>
</feature>
<feature type="compositionally biased region" description="Pro residues" evidence="11">
    <location>
        <begin position="673"/>
        <end position="682"/>
    </location>
</feature>
<accession>A0A4U0TM43</accession>
<evidence type="ECO:0000256" key="4">
    <source>
        <dbReference type="ARBA" id="ARBA00022679"/>
    </source>
</evidence>
<dbReference type="SMART" id="SM00220">
    <property type="entry name" value="S_TKc"/>
    <property type="match status" value="1"/>
</dbReference>
<evidence type="ECO:0000256" key="10">
    <source>
        <dbReference type="PROSITE-ProRule" id="PRU10141"/>
    </source>
</evidence>
<name>A0A4U0TM43_9PEZI</name>
<keyword evidence="6" id="KW-0418">Kinase</keyword>
<comment type="caution">
    <text evidence="13">The sequence shown here is derived from an EMBL/GenBank/DDBJ whole genome shotgun (WGS) entry which is preliminary data.</text>
</comment>
<gene>
    <name evidence="13" type="ORF">B0A50_07238</name>
</gene>
<dbReference type="SUPFAM" id="SSF56112">
    <property type="entry name" value="Protein kinase-like (PK-like)"/>
    <property type="match status" value="1"/>
</dbReference>
<dbReference type="Gene3D" id="1.10.510.10">
    <property type="entry name" value="Transferase(Phosphotransferase) domain 1"/>
    <property type="match status" value="1"/>
</dbReference>
<evidence type="ECO:0000256" key="6">
    <source>
        <dbReference type="ARBA" id="ARBA00022777"/>
    </source>
</evidence>
<evidence type="ECO:0000256" key="1">
    <source>
        <dbReference type="ARBA" id="ARBA00008874"/>
    </source>
</evidence>
<dbReference type="PANTHER" id="PTHR48012:SF10">
    <property type="entry name" value="FI20177P1"/>
    <property type="match status" value="1"/>
</dbReference>
<dbReference type="OrthoDB" id="248923at2759"/>
<evidence type="ECO:0000256" key="7">
    <source>
        <dbReference type="ARBA" id="ARBA00022840"/>
    </source>
</evidence>
<evidence type="ECO:0000256" key="8">
    <source>
        <dbReference type="ARBA" id="ARBA00047899"/>
    </source>
</evidence>
<dbReference type="PROSITE" id="PS00107">
    <property type="entry name" value="PROTEIN_KINASE_ATP"/>
    <property type="match status" value="1"/>
</dbReference>
<dbReference type="PROSITE" id="PS00108">
    <property type="entry name" value="PROTEIN_KINASE_ST"/>
    <property type="match status" value="1"/>
</dbReference>
<evidence type="ECO:0000256" key="11">
    <source>
        <dbReference type="SAM" id="MobiDB-lite"/>
    </source>
</evidence>
<evidence type="ECO:0000313" key="13">
    <source>
        <dbReference type="EMBL" id="TKA23020.1"/>
    </source>
</evidence>
<evidence type="ECO:0000313" key="14">
    <source>
        <dbReference type="Proteomes" id="UP000308549"/>
    </source>
</evidence>
<evidence type="ECO:0000259" key="12">
    <source>
        <dbReference type="PROSITE" id="PS50011"/>
    </source>
</evidence>
<dbReference type="PANTHER" id="PTHR48012">
    <property type="entry name" value="STERILE20-LIKE KINASE, ISOFORM B-RELATED"/>
    <property type="match status" value="1"/>
</dbReference>
<keyword evidence="4" id="KW-0808">Transferase</keyword>
<dbReference type="InterPro" id="IPR050629">
    <property type="entry name" value="STE20/SPS1-PAK"/>
</dbReference>
<dbReference type="Pfam" id="PF00069">
    <property type="entry name" value="Pkinase"/>
    <property type="match status" value="1"/>
</dbReference>
<feature type="region of interest" description="Disordered" evidence="11">
    <location>
        <begin position="1"/>
        <end position="34"/>
    </location>
</feature>
<feature type="region of interest" description="Disordered" evidence="11">
    <location>
        <begin position="568"/>
        <end position="604"/>
    </location>
</feature>
<dbReference type="AlphaFoldDB" id="A0A4U0TM43"/>
<dbReference type="InterPro" id="IPR017441">
    <property type="entry name" value="Protein_kinase_ATP_BS"/>
</dbReference>
<dbReference type="InterPro" id="IPR011009">
    <property type="entry name" value="Kinase-like_dom_sf"/>
</dbReference>
<dbReference type="PROSITE" id="PS50011">
    <property type="entry name" value="PROTEIN_KINASE_DOM"/>
    <property type="match status" value="1"/>
</dbReference>
<sequence length="962" mass="107020">MLSARDRQRARRGSKEQKAQKNTLEEPATSKFTEAWERLRERLPSIAEDAPPPQGSKLPSVMAASLLAPGSFEAPNKQRQIQDAKDMYQTVVRNAERSNSAAPPYTFIELIGKGGYGRVYKCLEQATGQLVAVKIINIDDADFQEHFLDKDNTIASFRKEVEILQQLKDNKAKNVNMIHTAFDLHNQLWIVSDYCTGGSLRTLMRANPPPRRGFEEHFLLPIARELATAIKSVHDIGVIHRDIKCANVYVNEEGDIQLGDFGIVGVVDDGSSKRRTIVGTPHYLPREMHLSSSHLTDEAYGTEVDIWSYGITMFEAATGLPPYANVPQSQFHTVVDNPPRLEGDDYSDELKAFIAYCLDSDPKSRPSAAEVLTHPYIADSSKRYPTRGLVRLIERYAGWEYKGGQRQSLWAPGGAMGPVVSSGDDSDNQIQSDSEDWNFSTSDNFNEAFGRRYSQMVSAQDFANPHFDAPAGSGLPPLITKDLTPFERFEQEFKEKSANRGERSLDRLFNPETAPYELHTPVEDTEPMSDLPFRNMASTAPARESVIDLDHATGLDVNVPTFNFDFGDVPTLKARTSRPTVGDDDEEQDHQHNLNERDERRATMDWTFPAAAEKKRATMDWSFQSAGTVEPEDPNTAMNLPSKASEGLSHGFRPTLKHTATEPVGNSKNFTYPPRPSAPTEPSPVRQSVASMIDLDMGLADPADIERPSTASSATGSTATDMTSGNPFDLEDNPEQNEVDRNRFSYHKQWQSEGGQPKRLSHKTMPMHSRGSSLSGATDLELDRTTGEPAPTSDVFDYEYGREGFQDEYRTHMFAGMPQYDIGHWPNFGSNSGLDESPKYPSTYTPRLADPDFPVQQGLRTNGLPNPSSMRLRNGNRVRRPQREIEFVDPVAPHPDALLEDANPELVMSELERLLEDFDQNLEATARALGQHTGVETESESSEAESGRESSGAVTTGDEDGF</sequence>
<feature type="region of interest" description="Disordered" evidence="11">
    <location>
        <begin position="626"/>
        <end position="686"/>
    </location>
</feature>
<dbReference type="EMBL" id="NAJL01000062">
    <property type="protein sequence ID" value="TKA23020.1"/>
    <property type="molecule type" value="Genomic_DNA"/>
</dbReference>
<evidence type="ECO:0000256" key="3">
    <source>
        <dbReference type="ARBA" id="ARBA00022527"/>
    </source>
</evidence>
<feature type="domain" description="Protein kinase" evidence="12">
    <location>
        <begin position="105"/>
        <end position="377"/>
    </location>
</feature>
<dbReference type="InterPro" id="IPR008271">
    <property type="entry name" value="Ser/Thr_kinase_AS"/>
</dbReference>
<dbReference type="Proteomes" id="UP000308549">
    <property type="component" value="Unassembled WGS sequence"/>
</dbReference>
<evidence type="ECO:0000256" key="5">
    <source>
        <dbReference type="ARBA" id="ARBA00022741"/>
    </source>
</evidence>
<dbReference type="EC" id="2.7.11.1" evidence="2"/>
<feature type="region of interest" description="Disordered" evidence="11">
    <location>
        <begin position="748"/>
        <end position="778"/>
    </location>
</feature>
<keyword evidence="7 10" id="KW-0067">ATP-binding</keyword>
<feature type="region of interest" description="Disordered" evidence="11">
    <location>
        <begin position="412"/>
        <end position="437"/>
    </location>
</feature>
<dbReference type="GO" id="GO:0005524">
    <property type="term" value="F:ATP binding"/>
    <property type="evidence" value="ECO:0007669"/>
    <property type="project" value="UniProtKB-UniRule"/>
</dbReference>
<feature type="compositionally biased region" description="Polar residues" evidence="11">
    <location>
        <begin position="428"/>
        <end position="437"/>
    </location>
</feature>
<organism evidence="13 14">
    <name type="scientific">Salinomyces thailandicus</name>
    <dbReference type="NCBI Taxonomy" id="706561"/>
    <lineage>
        <taxon>Eukaryota</taxon>
        <taxon>Fungi</taxon>
        <taxon>Dikarya</taxon>
        <taxon>Ascomycota</taxon>
        <taxon>Pezizomycotina</taxon>
        <taxon>Dothideomycetes</taxon>
        <taxon>Dothideomycetidae</taxon>
        <taxon>Mycosphaerellales</taxon>
        <taxon>Teratosphaeriaceae</taxon>
        <taxon>Salinomyces</taxon>
    </lineage>
</organism>
<evidence type="ECO:0000256" key="2">
    <source>
        <dbReference type="ARBA" id="ARBA00012513"/>
    </source>
</evidence>
<protein>
    <recommendedName>
        <fullName evidence="2">non-specific serine/threonine protein kinase</fullName>
        <ecNumber evidence="2">2.7.11.1</ecNumber>
    </recommendedName>
</protein>
<comment type="catalytic activity">
    <reaction evidence="8">
        <text>L-threonyl-[protein] + ATP = O-phospho-L-threonyl-[protein] + ADP + H(+)</text>
        <dbReference type="Rhea" id="RHEA:46608"/>
        <dbReference type="Rhea" id="RHEA-COMP:11060"/>
        <dbReference type="Rhea" id="RHEA-COMP:11605"/>
        <dbReference type="ChEBI" id="CHEBI:15378"/>
        <dbReference type="ChEBI" id="CHEBI:30013"/>
        <dbReference type="ChEBI" id="CHEBI:30616"/>
        <dbReference type="ChEBI" id="CHEBI:61977"/>
        <dbReference type="ChEBI" id="CHEBI:456216"/>
        <dbReference type="EC" id="2.7.11.1"/>
    </reaction>
</comment>
<feature type="region of interest" description="Disordered" evidence="11">
    <location>
        <begin position="509"/>
        <end position="530"/>
    </location>
</feature>
<reference evidence="13 14" key="1">
    <citation type="submission" date="2017-03" db="EMBL/GenBank/DDBJ databases">
        <title>Genomes of endolithic fungi from Antarctica.</title>
        <authorList>
            <person name="Coleine C."/>
            <person name="Masonjones S."/>
            <person name="Stajich J.E."/>
        </authorList>
    </citation>
    <scope>NUCLEOTIDE SEQUENCE [LARGE SCALE GENOMIC DNA]</scope>
    <source>
        <strain evidence="13 14">CCFEE 6315</strain>
    </source>
</reference>
<feature type="compositionally biased region" description="Basic and acidic residues" evidence="11">
    <location>
        <begin position="1"/>
        <end position="19"/>
    </location>
</feature>
<keyword evidence="5 10" id="KW-0547">Nucleotide-binding</keyword>
<comment type="catalytic activity">
    <reaction evidence="9">
        <text>L-seryl-[protein] + ATP = O-phospho-L-seryl-[protein] + ADP + H(+)</text>
        <dbReference type="Rhea" id="RHEA:17989"/>
        <dbReference type="Rhea" id="RHEA-COMP:9863"/>
        <dbReference type="Rhea" id="RHEA-COMP:11604"/>
        <dbReference type="ChEBI" id="CHEBI:15378"/>
        <dbReference type="ChEBI" id="CHEBI:29999"/>
        <dbReference type="ChEBI" id="CHEBI:30616"/>
        <dbReference type="ChEBI" id="CHEBI:83421"/>
        <dbReference type="ChEBI" id="CHEBI:456216"/>
        <dbReference type="EC" id="2.7.11.1"/>
    </reaction>
</comment>
<dbReference type="InterPro" id="IPR000719">
    <property type="entry name" value="Prot_kinase_dom"/>
</dbReference>
<dbReference type="GO" id="GO:0004674">
    <property type="term" value="F:protein serine/threonine kinase activity"/>
    <property type="evidence" value="ECO:0007669"/>
    <property type="project" value="UniProtKB-KW"/>
</dbReference>
<evidence type="ECO:0000256" key="9">
    <source>
        <dbReference type="ARBA" id="ARBA00048679"/>
    </source>
</evidence>
<feature type="binding site" evidence="10">
    <location>
        <position position="134"/>
    </location>
    <ligand>
        <name>ATP</name>
        <dbReference type="ChEBI" id="CHEBI:30616"/>
    </ligand>
</feature>